<gene>
    <name evidence="1" type="ORF">PG996_015178</name>
</gene>
<comment type="caution">
    <text evidence="1">The sequence shown here is derived from an EMBL/GenBank/DDBJ whole genome shotgun (WGS) entry which is preliminary data.</text>
</comment>
<organism evidence="1 2">
    <name type="scientific">Apiospora saccharicola</name>
    <dbReference type="NCBI Taxonomy" id="335842"/>
    <lineage>
        <taxon>Eukaryota</taxon>
        <taxon>Fungi</taxon>
        <taxon>Dikarya</taxon>
        <taxon>Ascomycota</taxon>
        <taxon>Pezizomycotina</taxon>
        <taxon>Sordariomycetes</taxon>
        <taxon>Xylariomycetidae</taxon>
        <taxon>Amphisphaeriales</taxon>
        <taxon>Apiosporaceae</taxon>
        <taxon>Apiospora</taxon>
    </lineage>
</organism>
<dbReference type="Proteomes" id="UP001446871">
    <property type="component" value="Unassembled WGS sequence"/>
</dbReference>
<keyword evidence="2" id="KW-1185">Reference proteome</keyword>
<dbReference type="EMBL" id="JAQQWM010000009">
    <property type="protein sequence ID" value="KAK8047114.1"/>
    <property type="molecule type" value="Genomic_DNA"/>
</dbReference>
<sequence>MEIRSIIWLSTLEDEVRQYRCAILCGIVGYGPLSDTVRCWPITAEKIFPYPRLRGQTLDSSNPNLMDLLSRQSIVRMLGRITGPPLGAGGYVPQGMSDLKTGLEIIKTGLEESTFLETSYLTLNIEITSTRP</sequence>
<protein>
    <submittedName>
        <fullName evidence="1">Uncharacterized protein</fullName>
    </submittedName>
</protein>
<accession>A0ABR1TKE1</accession>
<evidence type="ECO:0000313" key="2">
    <source>
        <dbReference type="Proteomes" id="UP001446871"/>
    </source>
</evidence>
<reference evidence="1 2" key="1">
    <citation type="submission" date="2023-01" db="EMBL/GenBank/DDBJ databases">
        <title>Analysis of 21 Apiospora genomes using comparative genomics revels a genus with tremendous synthesis potential of carbohydrate active enzymes and secondary metabolites.</title>
        <authorList>
            <person name="Sorensen T."/>
        </authorList>
    </citation>
    <scope>NUCLEOTIDE SEQUENCE [LARGE SCALE GENOMIC DNA]</scope>
    <source>
        <strain evidence="1 2">CBS 83171</strain>
    </source>
</reference>
<name>A0ABR1TKE1_9PEZI</name>
<evidence type="ECO:0000313" key="1">
    <source>
        <dbReference type="EMBL" id="KAK8047114.1"/>
    </source>
</evidence>
<proteinExistence type="predicted"/>